<comment type="caution">
    <text evidence="1">The sequence shown here is derived from an EMBL/GenBank/DDBJ whole genome shotgun (WGS) entry which is preliminary data.</text>
</comment>
<protein>
    <submittedName>
        <fullName evidence="1">Uncharacterized protein</fullName>
    </submittedName>
</protein>
<evidence type="ECO:0000313" key="1">
    <source>
        <dbReference type="EMBL" id="CAK9073580.1"/>
    </source>
</evidence>
<name>A0ABP0PFT9_9DINO</name>
<keyword evidence="2" id="KW-1185">Reference proteome</keyword>
<dbReference type="Proteomes" id="UP001642484">
    <property type="component" value="Unassembled WGS sequence"/>
</dbReference>
<accession>A0ABP0PFT9</accession>
<gene>
    <name evidence="1" type="ORF">CCMP2556_LOCUS36237</name>
</gene>
<proteinExistence type="predicted"/>
<evidence type="ECO:0000313" key="2">
    <source>
        <dbReference type="Proteomes" id="UP001642484"/>
    </source>
</evidence>
<reference evidence="1 2" key="1">
    <citation type="submission" date="2024-02" db="EMBL/GenBank/DDBJ databases">
        <authorList>
            <person name="Chen Y."/>
            <person name="Shah S."/>
            <person name="Dougan E. K."/>
            <person name="Thang M."/>
            <person name="Chan C."/>
        </authorList>
    </citation>
    <scope>NUCLEOTIDE SEQUENCE [LARGE SCALE GENOMIC DNA]</scope>
</reference>
<organism evidence="1 2">
    <name type="scientific">Durusdinium trenchii</name>
    <dbReference type="NCBI Taxonomy" id="1381693"/>
    <lineage>
        <taxon>Eukaryota</taxon>
        <taxon>Sar</taxon>
        <taxon>Alveolata</taxon>
        <taxon>Dinophyceae</taxon>
        <taxon>Suessiales</taxon>
        <taxon>Symbiodiniaceae</taxon>
        <taxon>Durusdinium</taxon>
    </lineage>
</organism>
<dbReference type="EMBL" id="CAXAMN010022905">
    <property type="protein sequence ID" value="CAK9073580.1"/>
    <property type="molecule type" value="Genomic_DNA"/>
</dbReference>
<sequence>MTVEKLVNPNLRKFMVGLHKLEGEEEKSDQHLCFHIKDLTPSLQNFKFQAIYDFFGELACSSLVKKLDPLADFFTGILGLLLVQVDEFLGRKAVPAKTTIIWPSNFSLRNFESVFLHKAPKKEMKFRSGSMPALPACSLFEWIPVVEQLLVSEEKLANLKGGSNTSLGGLIKPCKKAAELQALQSGSSKTAQVGPILDTLYKNFDSIFKLEQSLESSKHWSGTEPVMKRLKEFAQACLLRHSRVYESLLKVATNEVEEAYSALREKVADKDSESPLLKELLDNSLDQGQVVDRLGNTPDKFFGAVQEQFADFVYTACSKILMLKTLLQQCVSKVGFACGHQCLQLEQQHGKAKATCATAESALRLLVHKKHIFAVEMVLADMIVISTVTRKIDDDKKKKESIAKTMTGIMKKDMLPSLSVCQLLINGADGDSSLPVQQFQEYLKNK</sequence>
<feature type="non-terminal residue" evidence="1">
    <location>
        <position position="446"/>
    </location>
</feature>